<dbReference type="AlphaFoldDB" id="D8Q7J5"/>
<feature type="compositionally biased region" description="Basic and acidic residues" evidence="1">
    <location>
        <begin position="248"/>
        <end position="264"/>
    </location>
</feature>
<protein>
    <submittedName>
        <fullName evidence="3">Uncharacterized protein</fullName>
    </submittedName>
</protein>
<name>D8Q7J5_SCHCM</name>
<evidence type="ECO:0000313" key="4">
    <source>
        <dbReference type="Proteomes" id="UP000007431"/>
    </source>
</evidence>
<feature type="region of interest" description="Disordered" evidence="1">
    <location>
        <begin position="491"/>
        <end position="578"/>
    </location>
</feature>
<keyword evidence="2" id="KW-0472">Membrane</keyword>
<feature type="compositionally biased region" description="Polar residues" evidence="1">
    <location>
        <begin position="134"/>
        <end position="151"/>
    </location>
</feature>
<evidence type="ECO:0000256" key="1">
    <source>
        <dbReference type="SAM" id="MobiDB-lite"/>
    </source>
</evidence>
<dbReference type="eggNOG" id="ENOG502TGBG">
    <property type="taxonomic scope" value="Eukaryota"/>
</dbReference>
<feature type="compositionally biased region" description="Gly residues" evidence="1">
    <location>
        <begin position="539"/>
        <end position="552"/>
    </location>
</feature>
<feature type="region of interest" description="Disordered" evidence="1">
    <location>
        <begin position="98"/>
        <end position="151"/>
    </location>
</feature>
<dbReference type="Proteomes" id="UP000007431">
    <property type="component" value="Unassembled WGS sequence"/>
</dbReference>
<dbReference type="OMA" id="GMGIEQR"/>
<feature type="compositionally biased region" description="Polar residues" evidence="1">
    <location>
        <begin position="17"/>
        <end position="26"/>
    </location>
</feature>
<dbReference type="EMBL" id="GL377307">
    <property type="protein sequence ID" value="EFI96433.1"/>
    <property type="molecule type" value="Genomic_DNA"/>
</dbReference>
<keyword evidence="4" id="KW-1185">Reference proteome</keyword>
<keyword evidence="2" id="KW-1133">Transmembrane helix</keyword>
<feature type="compositionally biased region" description="Low complexity" evidence="1">
    <location>
        <begin position="98"/>
        <end position="120"/>
    </location>
</feature>
<evidence type="ECO:0000313" key="3">
    <source>
        <dbReference type="EMBL" id="EFI96433.1"/>
    </source>
</evidence>
<sequence>MDTTRPAQPRSPRPEGSSPTPVSRHNINYRQVDPLLGGAQTTSTYDYWWPYPPGGVYATTTTPPVAPLIPTTTNLLAAPQTNIISDANSVFDLTLDGDSTTTSDSSLSTSSPSDATTPTSIGPSVISLTALPPDTTTSAPNSSPKKLDRTPSTTVVKYVVPACVVAGVILGSLFAWFVYGCLRARRMRLSGGHGEKRRRPRERLEAGTEYRYMPTEEGDEEKALPDAPGDDSVWDDKDYTLDLEDEHDLPGESGDRAQRSDSRYSSRSRGAQGSGGQGYALSDSPPSGSFRWPSAPFANAFTKTNKKSISRANSVADTDVMSLLSHGEDFDTPSKNDRLAANVLHSEPKRRAGHAREQSDLRLEDLGIDLGRPAKYRAKRPMNNRLDTVASSYTVALKTDDGPDDGLNRANTRLTRADTRLSRATTVKSAYSDVSRANTVKSTGGFRIVVESPPSVAGFFEQATPATMFTATPASIYSALPTPTKIMSSLFGSQEGEEGDRYTPVPQRSRSRSASPVKPGRAESPTKPRGARSVRGSASGSGSGSGSGNGNRDGGKAVRPSAIARPSQSAIARPSHSAMDVLPQSPPLVGSPFLCFDAPPRPAGFDASERPAPGGGFGWPGAPQTGGMRSSEVGVLSPKPARGRGGKLVPKGGRGR</sequence>
<dbReference type="VEuPathDB" id="FungiDB:SCHCODRAFT_02320448"/>
<evidence type="ECO:0000256" key="2">
    <source>
        <dbReference type="SAM" id="Phobius"/>
    </source>
</evidence>
<feature type="region of interest" description="Disordered" evidence="1">
    <location>
        <begin position="1"/>
        <end position="26"/>
    </location>
</feature>
<accession>D8Q7J5</accession>
<proteinExistence type="predicted"/>
<gene>
    <name evidence="3" type="ORF">SCHCODRAFT_257431</name>
</gene>
<dbReference type="InParanoid" id="D8Q7J5"/>
<feature type="transmembrane region" description="Helical" evidence="2">
    <location>
        <begin position="158"/>
        <end position="179"/>
    </location>
</feature>
<reference evidence="3 4" key="1">
    <citation type="journal article" date="2010" name="Nat. Biotechnol.">
        <title>Genome sequence of the model mushroom Schizophyllum commune.</title>
        <authorList>
            <person name="Ohm R.A."/>
            <person name="de Jong J.F."/>
            <person name="Lugones L.G."/>
            <person name="Aerts A."/>
            <person name="Kothe E."/>
            <person name="Stajich J.E."/>
            <person name="de Vries R.P."/>
            <person name="Record E."/>
            <person name="Levasseur A."/>
            <person name="Baker S.E."/>
            <person name="Bartholomew K.A."/>
            <person name="Coutinho P.M."/>
            <person name="Erdmann S."/>
            <person name="Fowler T.J."/>
            <person name="Gathman A.C."/>
            <person name="Lombard V."/>
            <person name="Henrissat B."/>
            <person name="Knabe N."/>
            <person name="Kuees U."/>
            <person name="Lilly W.W."/>
            <person name="Lindquist E."/>
            <person name="Lucas S."/>
            <person name="Magnuson J.K."/>
            <person name="Piumi F."/>
            <person name="Raudaskoski M."/>
            <person name="Salamov A."/>
            <person name="Schmutz J."/>
            <person name="Schwarze F.W.M.R."/>
            <person name="vanKuyk P.A."/>
            <person name="Horton J.S."/>
            <person name="Grigoriev I.V."/>
            <person name="Woesten H.A.B."/>
        </authorList>
    </citation>
    <scope>NUCLEOTIDE SEQUENCE [LARGE SCALE GENOMIC DNA]</scope>
    <source>
        <strain evidence="4">H4-8 / FGSC 9210</strain>
    </source>
</reference>
<feature type="region of interest" description="Disordered" evidence="1">
    <location>
        <begin position="600"/>
        <end position="656"/>
    </location>
</feature>
<dbReference type="HOGENOM" id="CLU_418061_0_0_1"/>
<feature type="region of interest" description="Disordered" evidence="1">
    <location>
        <begin position="190"/>
        <end position="291"/>
    </location>
</feature>
<keyword evidence="2" id="KW-0812">Transmembrane</keyword>
<organism evidence="4">
    <name type="scientific">Schizophyllum commune (strain H4-8 / FGSC 9210)</name>
    <name type="common">Split gill fungus</name>
    <dbReference type="NCBI Taxonomy" id="578458"/>
    <lineage>
        <taxon>Eukaryota</taxon>
        <taxon>Fungi</taxon>
        <taxon>Dikarya</taxon>
        <taxon>Basidiomycota</taxon>
        <taxon>Agaricomycotina</taxon>
        <taxon>Agaricomycetes</taxon>
        <taxon>Agaricomycetidae</taxon>
        <taxon>Agaricales</taxon>
        <taxon>Schizophyllaceae</taxon>
        <taxon>Schizophyllum</taxon>
    </lineage>
</organism>
<dbReference type="OrthoDB" id="3036397at2759"/>